<proteinExistence type="inferred from homology"/>
<keyword evidence="5" id="KW-0460">Magnesium</keyword>
<dbReference type="GO" id="GO:0046872">
    <property type="term" value="F:metal ion binding"/>
    <property type="evidence" value="ECO:0007669"/>
    <property type="project" value="UniProtKB-KW"/>
</dbReference>
<dbReference type="PIRSF" id="PIRSF006806">
    <property type="entry name" value="FTHF_cligase"/>
    <property type="match status" value="1"/>
</dbReference>
<sequence>MTKKEFRAQMIEQLKKQNKAVKAQRDRELLNHFIALEAYKQAQTLATYLAFPFEFNTSLLIEQAQKDGKKVVVPKVYGQGKMIFVSYDAADLRTSTFGLKEPISDRAVAQSSIDLIHVPGLAFNNDGYRIGFGGGYYDRYLSDFKGSTVSTIYPFQSLAFEPSSFDIPVKEVLRYGDL</sequence>
<dbReference type="InterPro" id="IPR002698">
    <property type="entry name" value="FTHF_cligase"/>
</dbReference>
<dbReference type="GO" id="GO:0009396">
    <property type="term" value="P:folic acid-containing compound biosynthetic process"/>
    <property type="evidence" value="ECO:0007669"/>
    <property type="project" value="TreeGrafter"/>
</dbReference>
<comment type="similarity">
    <text evidence="1 5">Belongs to the 5-formyltetrahydrofolate cyclo-ligase family.</text>
</comment>
<dbReference type="GO" id="GO:0005524">
    <property type="term" value="F:ATP binding"/>
    <property type="evidence" value="ECO:0007669"/>
    <property type="project" value="UniProtKB-KW"/>
</dbReference>
<dbReference type="EC" id="6.3.3.2" evidence="5"/>
<dbReference type="PANTHER" id="PTHR23407:SF1">
    <property type="entry name" value="5-FORMYLTETRAHYDROFOLATE CYCLO-LIGASE"/>
    <property type="match status" value="1"/>
</dbReference>
<dbReference type="InterPro" id="IPR037171">
    <property type="entry name" value="NagB/RpiA_transferase-like"/>
</dbReference>
<dbReference type="SUPFAM" id="SSF100950">
    <property type="entry name" value="NagB/RpiA/CoA transferase-like"/>
    <property type="match status" value="1"/>
</dbReference>
<feature type="binding site" evidence="4">
    <location>
        <begin position="3"/>
        <end position="7"/>
    </location>
    <ligand>
        <name>ATP</name>
        <dbReference type="ChEBI" id="CHEBI:30616"/>
    </ligand>
</feature>
<evidence type="ECO:0000256" key="2">
    <source>
        <dbReference type="ARBA" id="ARBA00022741"/>
    </source>
</evidence>
<keyword evidence="5" id="KW-0479">Metal-binding</keyword>
<keyword evidence="3 4" id="KW-0067">ATP-binding</keyword>
<evidence type="ECO:0000256" key="5">
    <source>
        <dbReference type="RuleBase" id="RU361279"/>
    </source>
</evidence>
<dbReference type="Proteomes" id="UP000532121">
    <property type="component" value="Unassembled WGS sequence"/>
</dbReference>
<evidence type="ECO:0000256" key="1">
    <source>
        <dbReference type="ARBA" id="ARBA00010638"/>
    </source>
</evidence>
<dbReference type="Gene3D" id="3.40.50.10420">
    <property type="entry name" value="NagB/RpiA/CoA transferase-like"/>
    <property type="match status" value="1"/>
</dbReference>
<evidence type="ECO:0000256" key="3">
    <source>
        <dbReference type="ARBA" id="ARBA00022840"/>
    </source>
</evidence>
<dbReference type="GO" id="GO:0030272">
    <property type="term" value="F:5-formyltetrahydrofolate cyclo-ligase activity"/>
    <property type="evidence" value="ECO:0007669"/>
    <property type="project" value="UniProtKB-EC"/>
</dbReference>
<feature type="binding site" evidence="4">
    <location>
        <begin position="129"/>
        <end position="137"/>
    </location>
    <ligand>
        <name>ATP</name>
        <dbReference type="ChEBI" id="CHEBI:30616"/>
    </ligand>
</feature>
<reference evidence="6 7" key="1">
    <citation type="submission" date="2020-04" db="EMBL/GenBank/DDBJ databases">
        <title>MicrobeNet Type strains.</title>
        <authorList>
            <person name="Nicholson A.C."/>
        </authorList>
    </citation>
    <scope>NUCLEOTIDE SEQUENCE [LARGE SCALE GENOMIC DNA]</scope>
    <source>
        <strain evidence="6 7">DSM 22768</strain>
    </source>
</reference>
<dbReference type="GO" id="GO:0035999">
    <property type="term" value="P:tetrahydrofolate interconversion"/>
    <property type="evidence" value="ECO:0007669"/>
    <property type="project" value="TreeGrafter"/>
</dbReference>
<evidence type="ECO:0000256" key="4">
    <source>
        <dbReference type="PIRSR" id="PIRSR006806-1"/>
    </source>
</evidence>
<evidence type="ECO:0000313" key="6">
    <source>
        <dbReference type="EMBL" id="NMD48976.1"/>
    </source>
</evidence>
<feature type="binding site" evidence="4">
    <location>
        <position position="54"/>
    </location>
    <ligand>
        <name>substrate</name>
    </ligand>
</feature>
<feature type="binding site" evidence="4">
    <location>
        <position position="49"/>
    </location>
    <ligand>
        <name>substrate</name>
    </ligand>
</feature>
<comment type="catalytic activity">
    <reaction evidence="5">
        <text>(6S)-5-formyl-5,6,7,8-tetrahydrofolate + ATP = (6R)-5,10-methenyltetrahydrofolate + ADP + phosphate</text>
        <dbReference type="Rhea" id="RHEA:10488"/>
        <dbReference type="ChEBI" id="CHEBI:30616"/>
        <dbReference type="ChEBI" id="CHEBI:43474"/>
        <dbReference type="ChEBI" id="CHEBI:57455"/>
        <dbReference type="ChEBI" id="CHEBI:57457"/>
        <dbReference type="ChEBI" id="CHEBI:456216"/>
        <dbReference type="EC" id="6.3.3.2"/>
    </reaction>
</comment>
<dbReference type="NCBIfam" id="TIGR02727">
    <property type="entry name" value="MTHFS_bact"/>
    <property type="match status" value="1"/>
</dbReference>
<protein>
    <recommendedName>
        <fullName evidence="5">5-formyltetrahydrofolate cyclo-ligase</fullName>
        <ecNumber evidence="5">6.3.3.2</ecNumber>
    </recommendedName>
</protein>
<keyword evidence="6" id="KW-0436">Ligase</keyword>
<dbReference type="AlphaFoldDB" id="A0A7X9LD68"/>
<comment type="caution">
    <text evidence="6">The sequence shown here is derived from an EMBL/GenBank/DDBJ whole genome shotgun (WGS) entry which is preliminary data.</text>
</comment>
<organism evidence="6 7">
    <name type="scientific">Streptococcus ratti</name>
    <dbReference type="NCBI Taxonomy" id="1341"/>
    <lineage>
        <taxon>Bacteria</taxon>
        <taxon>Bacillati</taxon>
        <taxon>Bacillota</taxon>
        <taxon>Bacilli</taxon>
        <taxon>Lactobacillales</taxon>
        <taxon>Streptococcaceae</taxon>
        <taxon>Streptococcus</taxon>
    </lineage>
</organism>
<dbReference type="EMBL" id="JABASA010000007">
    <property type="protein sequence ID" value="NMD48976.1"/>
    <property type="molecule type" value="Genomic_DNA"/>
</dbReference>
<dbReference type="InterPro" id="IPR024185">
    <property type="entry name" value="FTHF_cligase-like_sf"/>
</dbReference>
<name>A0A7X9LD68_STRRT</name>
<evidence type="ECO:0000313" key="7">
    <source>
        <dbReference type="Proteomes" id="UP000532121"/>
    </source>
</evidence>
<dbReference type="Pfam" id="PF01812">
    <property type="entry name" value="5-FTHF_cyc-lig"/>
    <property type="match status" value="1"/>
</dbReference>
<accession>A0A7X9LD68</accession>
<dbReference type="PANTHER" id="PTHR23407">
    <property type="entry name" value="ATPASE INHIBITOR/5-FORMYLTETRAHYDROFOLATE CYCLO-LIGASE"/>
    <property type="match status" value="1"/>
</dbReference>
<keyword evidence="2 4" id="KW-0547">Nucleotide-binding</keyword>
<comment type="cofactor">
    <cofactor evidence="5">
        <name>Mg(2+)</name>
        <dbReference type="ChEBI" id="CHEBI:18420"/>
    </cofactor>
</comment>
<dbReference type="RefSeq" id="WP_193523358.1">
    <property type="nucleotide sequence ID" value="NZ_JABASA010000007.1"/>
</dbReference>
<gene>
    <name evidence="6" type="ORF">HHO37_04635</name>
</gene>